<reference evidence="2 3" key="1">
    <citation type="submission" date="2016-10" db="EMBL/GenBank/DDBJ databases">
        <authorList>
            <person name="de Groot N.N."/>
        </authorList>
    </citation>
    <scope>NUCLEOTIDE SEQUENCE [LARGE SCALE GENOMIC DNA]</scope>
    <source>
        <strain evidence="2 3">Sb04</strain>
    </source>
</reference>
<protein>
    <submittedName>
        <fullName evidence="2">CylE protein</fullName>
    </submittedName>
</protein>
<feature type="domain" description="N-acetyltransferase" evidence="1">
    <location>
        <begin position="7"/>
        <end position="161"/>
    </location>
</feature>
<dbReference type="SUPFAM" id="SSF55729">
    <property type="entry name" value="Acyl-CoA N-acyltransferases (Nat)"/>
    <property type="match status" value="1"/>
</dbReference>
<gene>
    <name evidence="2" type="ORF">SAMN05216347_10813</name>
</gene>
<dbReference type="EMBL" id="FNJK01000008">
    <property type="protein sequence ID" value="SDP19194.1"/>
    <property type="molecule type" value="Genomic_DNA"/>
</dbReference>
<sequence>MKEEHPLEISQACPADYPEIVALFNKNKVYQFPDGNPLCAEDFDLTMKVKEVQPFFLLRQQNKLIGTSAFFKFITLECLDWNSSFSGFLLIDSENRSGQAISYLYRAILERIAELGFSNLFTEISKYNKPSLSLSRLNGFHEFSQTYEDILHCRLLRSNLPKVIKTFWLSDYHGKTYDISTFEILEEVEDVTNQETLIRTQISDEELVFKVQDQASLPYFLKMDLFQLAVVKENGRYFLEAHFFSDDVEKIQAKIGHRFVCLGPNHCRCTLGKGRRSYKVQAKILTKHGTIAVQLEYRSRQIIGKTQLLKQDFQGYRLKVSPEGDLLFCKNQRVIFSDTFIMFSKPLESTYKIIEKKAGLDIIWSYQGARICKKIRLAGHHIMCSYSCNRKAEAMMPELLKQGFRIFCQEQLLKDGHHYLANRPGYYPLEHDDFLRASQFVQENFEYDIPSEGYHISYQPLAKASNQMQFRPLSLCQASDLNGASYQISFEARDFGKEDSFDKELYPASKKDLLKYISKLCLEEEFGYGTKHLIKNRKTFAIDSLVLAHNQLVLPENAIPKDCQQASLSFTLKMKGNLEQLRFSERISYQNKAHILENQGQLVIYDEKQDRYVQLLCPDGVFYSYKENNSLKIRCVFDTAPPHTINVRLTEYKRS</sequence>
<evidence type="ECO:0000313" key="3">
    <source>
        <dbReference type="Proteomes" id="UP000183816"/>
    </source>
</evidence>
<evidence type="ECO:0000313" key="2">
    <source>
        <dbReference type="EMBL" id="SDP19194.1"/>
    </source>
</evidence>
<dbReference type="InterPro" id="IPR016181">
    <property type="entry name" value="Acyl_CoA_acyltransferase"/>
</dbReference>
<name>A0A1H0QPC9_STREI</name>
<accession>A0A1H0QPC9</accession>
<dbReference type="RefSeq" id="WP_074482866.1">
    <property type="nucleotide sequence ID" value="NZ_FNJK01000008.1"/>
</dbReference>
<dbReference type="InterPro" id="IPR000182">
    <property type="entry name" value="GNAT_dom"/>
</dbReference>
<dbReference type="PROSITE" id="PS51186">
    <property type="entry name" value="GNAT"/>
    <property type="match status" value="1"/>
</dbReference>
<organism evidence="2 3">
    <name type="scientific">Streptococcus equinus</name>
    <name type="common">Streptococcus bovis</name>
    <dbReference type="NCBI Taxonomy" id="1335"/>
    <lineage>
        <taxon>Bacteria</taxon>
        <taxon>Bacillati</taxon>
        <taxon>Bacillota</taxon>
        <taxon>Bacilli</taxon>
        <taxon>Lactobacillales</taxon>
        <taxon>Streptococcaceae</taxon>
        <taxon>Streptococcus</taxon>
    </lineage>
</organism>
<dbReference type="Proteomes" id="UP000183816">
    <property type="component" value="Unassembled WGS sequence"/>
</dbReference>
<dbReference type="OrthoDB" id="9798006at2"/>
<dbReference type="GO" id="GO:0016747">
    <property type="term" value="F:acyltransferase activity, transferring groups other than amino-acyl groups"/>
    <property type="evidence" value="ECO:0007669"/>
    <property type="project" value="InterPro"/>
</dbReference>
<dbReference type="Gene3D" id="3.40.630.30">
    <property type="match status" value="1"/>
</dbReference>
<proteinExistence type="predicted"/>
<evidence type="ECO:0000259" key="1">
    <source>
        <dbReference type="PROSITE" id="PS51186"/>
    </source>
</evidence>
<dbReference type="AlphaFoldDB" id="A0A1H0QPC9"/>